<dbReference type="EMBL" id="AP018827">
    <property type="protein sequence ID" value="BBF80008.1"/>
    <property type="molecule type" value="Genomic_DNA"/>
</dbReference>
<gene>
    <name evidence="5" type="ORF">EM6_0586</name>
</gene>
<reference evidence="6" key="1">
    <citation type="journal article" date="2017" name="Biotechnol. Biofuels">
        <title>Evaluation of environmental bacterial communities as a factor affecting the growth of duckweed Lemna minor.</title>
        <authorList>
            <person name="Ishizawa H."/>
            <person name="Kuroda M."/>
            <person name="Morikawa M."/>
            <person name="Ike M."/>
        </authorList>
    </citation>
    <scope>NUCLEOTIDE SEQUENCE [LARGE SCALE GENOMIC DNA]</scope>
    <source>
        <strain evidence="6">M6</strain>
    </source>
</reference>
<evidence type="ECO:0000256" key="2">
    <source>
        <dbReference type="ARBA" id="ARBA00023169"/>
    </source>
</evidence>
<dbReference type="InterPro" id="IPR003362">
    <property type="entry name" value="Bact_transf"/>
</dbReference>
<dbReference type="Pfam" id="PF02397">
    <property type="entry name" value="Bac_transf"/>
    <property type="match status" value="1"/>
</dbReference>
<dbReference type="PANTHER" id="PTHR30576">
    <property type="entry name" value="COLANIC BIOSYNTHESIS UDP-GLUCOSE LIPID CARRIER TRANSFERASE"/>
    <property type="match status" value="1"/>
</dbReference>
<evidence type="ECO:0000259" key="4">
    <source>
        <dbReference type="Pfam" id="PF02397"/>
    </source>
</evidence>
<keyword evidence="2" id="KW-0270">Exopolysaccharide synthesis</keyword>
<keyword evidence="5" id="KW-0808">Transferase</keyword>
<protein>
    <submittedName>
        <fullName evidence="5">Undecaprenyl-phosphate galactosephosphotransferase</fullName>
        <ecNumber evidence="5">2.7.8.6</ecNumber>
    </submittedName>
</protein>
<reference evidence="6" key="2">
    <citation type="journal article" date="2017" name="Plant Physiol. Biochem.">
        <title>Differential oxidative and antioxidative response of duckweed Lemna minor toward plant growth promoting/inhibiting bacteria.</title>
        <authorList>
            <person name="Ishizawa H."/>
            <person name="Kuroda M."/>
            <person name="Morikawa M."/>
            <person name="Ike M."/>
        </authorList>
    </citation>
    <scope>NUCLEOTIDE SEQUENCE [LARGE SCALE GENOMIC DNA]</scope>
    <source>
        <strain evidence="6">M6</strain>
    </source>
</reference>
<comment type="similarity">
    <text evidence="1">Belongs to the bacterial sugar transferase family.</text>
</comment>
<dbReference type="AlphaFoldDB" id="A0A3G9G6W8"/>
<dbReference type="GO" id="GO:0000271">
    <property type="term" value="P:polysaccharide biosynthetic process"/>
    <property type="evidence" value="ECO:0007669"/>
    <property type="project" value="UniProtKB-KW"/>
</dbReference>
<dbReference type="RefSeq" id="WP_126420235.1">
    <property type="nucleotide sequence ID" value="NZ_AP018827.1"/>
</dbReference>
<evidence type="ECO:0000256" key="3">
    <source>
        <dbReference type="SAM" id="Phobius"/>
    </source>
</evidence>
<evidence type="ECO:0000313" key="5">
    <source>
        <dbReference type="EMBL" id="BBF80008.1"/>
    </source>
</evidence>
<organism evidence="5 6">
    <name type="scientific">Asticcacaulis excentricus</name>
    <dbReference type="NCBI Taxonomy" id="78587"/>
    <lineage>
        <taxon>Bacteria</taxon>
        <taxon>Pseudomonadati</taxon>
        <taxon>Pseudomonadota</taxon>
        <taxon>Alphaproteobacteria</taxon>
        <taxon>Caulobacterales</taxon>
        <taxon>Caulobacteraceae</taxon>
        <taxon>Asticcacaulis</taxon>
    </lineage>
</organism>
<keyword evidence="3" id="KW-1133">Transmembrane helix</keyword>
<evidence type="ECO:0000256" key="1">
    <source>
        <dbReference type="ARBA" id="ARBA00006464"/>
    </source>
</evidence>
<dbReference type="OrthoDB" id="9808602at2"/>
<dbReference type="PANTHER" id="PTHR30576:SF0">
    <property type="entry name" value="UNDECAPRENYL-PHOSPHATE N-ACETYLGALACTOSAMINYL 1-PHOSPHATE TRANSFERASE-RELATED"/>
    <property type="match status" value="1"/>
</dbReference>
<accession>A0A3G9G6W8</accession>
<evidence type="ECO:0000313" key="6">
    <source>
        <dbReference type="Proteomes" id="UP000278756"/>
    </source>
</evidence>
<dbReference type="GO" id="GO:0047360">
    <property type="term" value="F:undecaprenyl-phosphate galactose phosphotransferase activity"/>
    <property type="evidence" value="ECO:0007669"/>
    <property type="project" value="UniProtKB-EC"/>
</dbReference>
<keyword evidence="3" id="KW-0472">Membrane</keyword>
<proteinExistence type="inferred from homology"/>
<dbReference type="Proteomes" id="UP000278756">
    <property type="component" value="Chromosome 1"/>
</dbReference>
<keyword evidence="3" id="KW-0812">Transmembrane</keyword>
<name>A0A3G9G6W8_9CAUL</name>
<sequence length="241" mass="27178">MSEYIGWTDYADVADTPAALPTSLLRRRSDPEALVLHRKLQSCRVADSPYKRLLDIGVAFLLLLFLLPALLILSLLIRLDSAGPVLFCQRRTGLNGRVFKIYKFRTMRVAEDGAHVVQAQRNDARVTRLGRFLRRTSLDELPQLVNVLKGDMSLVGPRPHAIAHDKAFASHVPGYNARFRARPGLTGLAAIRGYRGEIHTPACIENRVKADNEYIQSWSIRDDFVILMRTALIISRDKNAY</sequence>
<feature type="transmembrane region" description="Helical" evidence="3">
    <location>
        <begin position="56"/>
        <end position="77"/>
    </location>
</feature>
<feature type="domain" description="Bacterial sugar transferase" evidence="4">
    <location>
        <begin position="51"/>
        <end position="233"/>
    </location>
</feature>
<dbReference type="EC" id="2.7.8.6" evidence="5"/>